<dbReference type="GO" id="GO:0006099">
    <property type="term" value="P:tricarboxylic acid cycle"/>
    <property type="evidence" value="ECO:0007669"/>
    <property type="project" value="TreeGrafter"/>
</dbReference>
<accession>A0AAD3AUT1</accession>
<dbReference type="EMBL" id="JIDS01000001">
    <property type="protein sequence ID" value="EZK41965.1"/>
    <property type="molecule type" value="Genomic_DNA"/>
</dbReference>
<dbReference type="Gene3D" id="3.40.50.12470">
    <property type="match status" value="1"/>
</dbReference>
<evidence type="ECO:0000313" key="8">
    <source>
        <dbReference type="Proteomes" id="UP000023806"/>
    </source>
</evidence>
<comment type="caution">
    <text evidence="7">The sequence shown here is derived from an EMBL/GenBank/DDBJ whole genome shotgun (WGS) entry which is preliminary data.</text>
</comment>
<reference evidence="7 8" key="1">
    <citation type="submission" date="2014-03" db="EMBL/GenBank/DDBJ databases">
        <title>The Genome Sequence of Francisella tularensis subsp. tularensis str. SCHU S4 substr. FSC043.</title>
        <authorList>
            <consortium name="The Broad Institute Genomics Platform"/>
            <consortium name="The Broad Institute Genome Sequencing Center for Infectious Disease"/>
            <person name="Chapman S.B."/>
            <person name="Guina T."/>
            <person name="Gelhaus C."/>
            <person name="Comer J."/>
            <person name="Sellati T."/>
            <person name="Sjostedt A."/>
            <person name="Young S.K."/>
            <person name="Zeng Q."/>
            <person name="Gargeya S."/>
            <person name="Abouelleil A."/>
            <person name="Alvarado L."/>
            <person name="Chapman S.B."/>
            <person name="Gainer-Dewar J."/>
            <person name="Goldberg J."/>
            <person name="Griggs A."/>
            <person name="Gujja S."/>
            <person name="Hansen M."/>
            <person name="Howarth C."/>
            <person name="Imamovic A."/>
            <person name="Larimer J."/>
            <person name="Murphy C."/>
            <person name="Naylor J."/>
            <person name="Pearson M."/>
            <person name="Poon T.W."/>
            <person name="Priest M."/>
            <person name="Roberts A."/>
            <person name="Saif S."/>
            <person name="Shea T."/>
            <person name="Sykes S."/>
            <person name="Wortman J."/>
            <person name="Nusbaum C."/>
            <person name="Birren B."/>
        </authorList>
    </citation>
    <scope>NUCLEOTIDE SEQUENCE [LARGE SCALE GENOMIC DNA]</scope>
    <source>
        <strain evidence="7 8">Schu S4</strain>
    </source>
</reference>
<dbReference type="SUPFAM" id="SSF52518">
    <property type="entry name" value="Thiamin diphosphate-binding fold (THDP-binding)"/>
    <property type="match status" value="2"/>
</dbReference>
<dbReference type="NCBIfam" id="TIGR00239">
    <property type="entry name" value="2oxo_dh_E1"/>
    <property type="match status" value="1"/>
</dbReference>
<dbReference type="Gene3D" id="3.40.50.11610">
    <property type="entry name" value="Multifunctional 2-oxoglutarate metabolism enzyme, C-terminal domain"/>
    <property type="match status" value="1"/>
</dbReference>
<keyword evidence="5" id="KW-0786">Thiamine pyrophosphate</keyword>
<dbReference type="SMART" id="SM00861">
    <property type="entry name" value="Transket_pyr"/>
    <property type="match status" value="1"/>
</dbReference>
<evidence type="ECO:0000259" key="6">
    <source>
        <dbReference type="SMART" id="SM00861"/>
    </source>
</evidence>
<evidence type="ECO:0000256" key="2">
    <source>
        <dbReference type="ARBA" id="ARBA00003906"/>
    </source>
</evidence>
<protein>
    <recommendedName>
        <fullName evidence="3">oxoglutarate dehydrogenase (succinyl-transferring)</fullName>
        <ecNumber evidence="3">1.2.4.2</ecNumber>
    </recommendedName>
</protein>
<dbReference type="GO" id="GO:0004591">
    <property type="term" value="F:oxoglutarate dehydrogenase (succinyl-transferring) activity"/>
    <property type="evidence" value="ECO:0007669"/>
    <property type="project" value="UniProtKB-EC"/>
</dbReference>
<dbReference type="Pfam" id="PF16870">
    <property type="entry name" value="OxoGdeHyase_C"/>
    <property type="match status" value="1"/>
</dbReference>
<dbReference type="Pfam" id="PF00676">
    <property type="entry name" value="E1_dh"/>
    <property type="match status" value="1"/>
</dbReference>
<keyword evidence="4" id="KW-0560">Oxidoreductase</keyword>
<gene>
    <name evidence="7" type="ORF">P250_02148</name>
</gene>
<comment type="function">
    <text evidence="2">E1 component of the 2-oxoglutarate dehydrogenase (OGDH) complex which catalyzes the decarboxylation of 2-oxoglutarate, the first step in the conversion of 2-oxoglutarate to succinyl-CoA and CO(2).</text>
</comment>
<dbReference type="InterPro" id="IPR031717">
    <property type="entry name" value="ODO-1/KGD_C"/>
</dbReference>
<evidence type="ECO:0000256" key="1">
    <source>
        <dbReference type="ARBA" id="ARBA00001964"/>
    </source>
</evidence>
<evidence type="ECO:0000256" key="4">
    <source>
        <dbReference type="ARBA" id="ARBA00023002"/>
    </source>
</evidence>
<name>A0AAD3AUT1_FRATT</name>
<dbReference type="GO" id="GO:0045252">
    <property type="term" value="C:oxoglutarate dehydrogenase complex"/>
    <property type="evidence" value="ECO:0007669"/>
    <property type="project" value="TreeGrafter"/>
</dbReference>
<dbReference type="Proteomes" id="UP000023806">
    <property type="component" value="Unassembled WGS sequence"/>
</dbReference>
<dbReference type="GO" id="GO:0005829">
    <property type="term" value="C:cytosol"/>
    <property type="evidence" value="ECO:0007669"/>
    <property type="project" value="TreeGrafter"/>
</dbReference>
<dbReference type="InterPro" id="IPR011603">
    <property type="entry name" value="2oxoglutarate_DH_E1"/>
</dbReference>
<dbReference type="AlphaFoldDB" id="A0AAD3AUT1"/>
<dbReference type="Gene3D" id="3.40.50.970">
    <property type="match status" value="1"/>
</dbReference>
<dbReference type="PIRSF" id="PIRSF000157">
    <property type="entry name" value="Oxoglu_dh_E1"/>
    <property type="match status" value="1"/>
</dbReference>
<dbReference type="InterPro" id="IPR005475">
    <property type="entry name" value="Transketolase-like_Pyr-bd"/>
</dbReference>
<organism evidence="7 8">
    <name type="scientific">Francisella tularensis subsp. tularensis str. SCHU S4 substr. FSC237</name>
    <dbReference type="NCBI Taxonomy" id="1341660"/>
    <lineage>
        <taxon>Bacteria</taxon>
        <taxon>Pseudomonadati</taxon>
        <taxon>Pseudomonadota</taxon>
        <taxon>Gammaproteobacteria</taxon>
        <taxon>Thiotrichales</taxon>
        <taxon>Francisellaceae</taxon>
        <taxon>Francisella</taxon>
    </lineage>
</organism>
<evidence type="ECO:0000256" key="5">
    <source>
        <dbReference type="ARBA" id="ARBA00023052"/>
    </source>
</evidence>
<sequence length="941" mass="106029">MGAYMKKKQPDFSQWLETTQFFGGNLEYLESIYDDYIRGNHDGIDPKWLSFFDSIASSTDTVHGELVDEFKYLAKNKNNTANVNTVVSTEGDIGLKAKALVKAYRSYGYKSANIDPLGLTRFERDSDLELAAHGLSEKDLTQLVNLGDFTDNKAIPLQQVINKAKAIYESNIGYEYRYIGNKEEKLWLQDRIEDTAVIPSDSKKWILQQLVAAEGLEKYLALRYVGQKRFGLEGGESLIPSLQHIVEKAVSRHSTRFIQLGMAHRGRLNVLVNVMGKNPKDLFEEFEGKQSEKSLSGDVKYHMGYSNYRSIDGKEAKIALAFNPSHLEAVDPVVEGAAKAIQDKLDGDVYSKVLPILIHGDSAFCGQGVVMETFGFSLTEAYGTGGTIHLVVNNQVGFTTSSAFGVNRSSNYSTDVAKMVDAPIFHVNGDDPEAVLKVTDIALEYRMKFNKDIVIDLVCYRRNGHNETDEPSGTQPQMYEVIKKLPSTLKLYSDKLIKEGVVDADHFARMNANYRSKLDNGKVTIDVLDRKIIKDKLNVCDWLPYLGKQESDYNYMPIPEKTLKELALKISEVPAEVEMQMQVKKAVTDRIKMANGELPLNWGFAESLAYATLLSDGYPVRISGEDSGRGTFSHRHAVIKNMNTKSQPKEYVPLRHINEKVRFDVIDSTLSEYGVLGFEYGYSCYSPDALVVWEAQFGDFVNTAQVVIDQFLVAAEEKWGILSGLTLFLPHGQEGAGAEHSSARLERFLNSCANDNMQVCTPTTPAQIYHLLRRQVIRPLRKPLIVMTPKSLLRNPMAVSSLQELSQGKFEAIIDDVNAKAAKVTKLILCNGKVYYDLMAKKQDNYEHIAVVRLEELYPFPQQQLAQIFTKYNNVNKVVWLQEEPENKGAWYNIRHFIEKLVDKKQELLCVARERSSTPAVGYHALYVKQQEEIINTALEI</sequence>
<dbReference type="CDD" id="cd02016">
    <property type="entry name" value="TPP_E1_OGDC_like"/>
    <property type="match status" value="1"/>
</dbReference>
<dbReference type="PANTHER" id="PTHR23152:SF4">
    <property type="entry name" value="2-OXOADIPATE DEHYDROGENASE COMPLEX COMPONENT E1"/>
    <property type="match status" value="1"/>
</dbReference>
<dbReference type="InterPro" id="IPR001017">
    <property type="entry name" value="DH_E1"/>
</dbReference>
<comment type="cofactor">
    <cofactor evidence="1">
        <name>thiamine diphosphate</name>
        <dbReference type="ChEBI" id="CHEBI:58937"/>
    </cofactor>
</comment>
<dbReference type="InterPro" id="IPR029061">
    <property type="entry name" value="THDP-binding"/>
</dbReference>
<dbReference type="NCBIfam" id="NF006914">
    <property type="entry name" value="PRK09404.1"/>
    <property type="match status" value="1"/>
</dbReference>
<dbReference type="Pfam" id="PF02779">
    <property type="entry name" value="Transket_pyr"/>
    <property type="match status" value="1"/>
</dbReference>
<feature type="domain" description="Transketolase-like pyrimidine-binding" evidence="6">
    <location>
        <begin position="600"/>
        <end position="795"/>
    </location>
</feature>
<evidence type="ECO:0000313" key="7">
    <source>
        <dbReference type="EMBL" id="EZK41965.1"/>
    </source>
</evidence>
<dbReference type="EC" id="1.2.4.2" evidence="3"/>
<dbReference type="InterPro" id="IPR042179">
    <property type="entry name" value="KGD_C_sf"/>
</dbReference>
<evidence type="ECO:0000256" key="3">
    <source>
        <dbReference type="ARBA" id="ARBA00012280"/>
    </source>
</evidence>
<proteinExistence type="predicted"/>
<dbReference type="PANTHER" id="PTHR23152">
    <property type="entry name" value="2-OXOGLUTARATE DEHYDROGENASE"/>
    <property type="match status" value="1"/>
</dbReference>
<dbReference type="Gene3D" id="1.10.287.1150">
    <property type="entry name" value="TPP helical domain"/>
    <property type="match status" value="1"/>
</dbReference>
<dbReference type="GO" id="GO:0030976">
    <property type="term" value="F:thiamine pyrophosphate binding"/>
    <property type="evidence" value="ECO:0007669"/>
    <property type="project" value="InterPro"/>
</dbReference>
<dbReference type="NCBIfam" id="NF008907">
    <property type="entry name" value="PRK12270.1"/>
    <property type="match status" value="1"/>
</dbReference>